<evidence type="ECO:0000256" key="4">
    <source>
        <dbReference type="ARBA" id="ARBA00022679"/>
    </source>
</evidence>
<dbReference type="AlphaFoldDB" id="A0A9Y2EV68"/>
<accession>A0A9Y2EV68</accession>
<comment type="catalytic activity">
    <reaction evidence="1">
        <text>dihydroxyacetone + phosphoenolpyruvate = dihydroxyacetone phosphate + pyruvate</text>
        <dbReference type="Rhea" id="RHEA:18381"/>
        <dbReference type="ChEBI" id="CHEBI:15361"/>
        <dbReference type="ChEBI" id="CHEBI:16016"/>
        <dbReference type="ChEBI" id="CHEBI:57642"/>
        <dbReference type="ChEBI" id="CHEBI:58702"/>
        <dbReference type="EC" id="2.7.1.121"/>
    </reaction>
</comment>
<dbReference type="EMBL" id="CP120678">
    <property type="protein sequence ID" value="WIW70579.1"/>
    <property type="molecule type" value="Genomic_DNA"/>
</dbReference>
<dbReference type="KEGG" id="sgbi:P3F81_11940"/>
<gene>
    <name evidence="7" type="primary">dhaM</name>
    <name evidence="7" type="ORF">P3F81_11940</name>
</gene>
<dbReference type="GO" id="GO:0009401">
    <property type="term" value="P:phosphoenolpyruvate-dependent sugar phosphotransferase system"/>
    <property type="evidence" value="ECO:0007669"/>
    <property type="project" value="InterPro"/>
</dbReference>
<protein>
    <recommendedName>
        <fullName evidence="3">phosphoenolpyruvate--glycerone phosphotransferase</fullName>
        <ecNumber evidence="3">2.7.1.121</ecNumber>
    </recommendedName>
</protein>
<dbReference type="EC" id="2.7.1.121" evidence="3"/>
<evidence type="ECO:0000256" key="1">
    <source>
        <dbReference type="ARBA" id="ARBA00001113"/>
    </source>
</evidence>
<comment type="function">
    <text evidence="2">Component of the dihydroxyacetone kinase complex, which is responsible for the phosphoenolpyruvate (PEP)-dependent phosphorylation of dihydroxyacetone. DhaM serves as the phosphoryl donor. Is phosphorylated by phosphoenolpyruvate in an EI- and HPr-dependent reaction, and a phosphorelay system on histidine residues finally leads to phosphoryl transfer to DhaL and dihydroxyacetone.</text>
</comment>
<evidence type="ECO:0000256" key="2">
    <source>
        <dbReference type="ARBA" id="ARBA00002788"/>
    </source>
</evidence>
<dbReference type="GO" id="GO:0047324">
    <property type="term" value="F:phosphoenolpyruvate-glycerone phosphotransferase activity"/>
    <property type="evidence" value="ECO:0007669"/>
    <property type="project" value="UniProtKB-EC"/>
</dbReference>
<name>A0A9Y2EV68_9FIRM</name>
<dbReference type="InterPro" id="IPR012844">
    <property type="entry name" value="DhaM_N"/>
</dbReference>
<dbReference type="NCBIfam" id="TIGR02364">
    <property type="entry name" value="dha_pts"/>
    <property type="match status" value="1"/>
</dbReference>
<organism evidence="7 8">
    <name type="scientific">Selenobaculum gibii</name>
    <dbReference type="NCBI Taxonomy" id="3054208"/>
    <lineage>
        <taxon>Bacteria</taxon>
        <taxon>Bacillati</taxon>
        <taxon>Bacillota</taxon>
        <taxon>Negativicutes</taxon>
        <taxon>Selenomonadales</taxon>
        <taxon>Selenomonadaceae</taxon>
        <taxon>Selenobaculum</taxon>
    </lineage>
</organism>
<dbReference type="Pfam" id="PF03610">
    <property type="entry name" value="EIIA-man"/>
    <property type="match status" value="1"/>
</dbReference>
<keyword evidence="4 7" id="KW-0808">Transferase</keyword>
<dbReference type="SUPFAM" id="SSF53062">
    <property type="entry name" value="PTS system fructose IIA component-like"/>
    <property type="match status" value="1"/>
</dbReference>
<keyword evidence="8" id="KW-1185">Reference proteome</keyword>
<comment type="subunit">
    <text evidence="5">Homodimer. The dihydroxyacetone kinase complex is composed of a homodimer of DhaM, a homodimer of DhaK and the subunit DhaL.</text>
</comment>
<evidence type="ECO:0000256" key="5">
    <source>
        <dbReference type="ARBA" id="ARBA00046577"/>
    </source>
</evidence>
<evidence type="ECO:0000256" key="3">
    <source>
        <dbReference type="ARBA" id="ARBA00012095"/>
    </source>
</evidence>
<dbReference type="PANTHER" id="PTHR38594">
    <property type="entry name" value="PEP-DEPENDENT DIHYDROXYACETONE KINASE, PHOSPHORYL DONOR SUBUNIT DHAM"/>
    <property type="match status" value="1"/>
</dbReference>
<dbReference type="PROSITE" id="PS51096">
    <property type="entry name" value="PTS_EIIA_TYPE_4"/>
    <property type="match status" value="1"/>
</dbReference>
<dbReference type="Proteomes" id="UP001243623">
    <property type="component" value="Chromosome"/>
</dbReference>
<proteinExistence type="predicted"/>
<keyword evidence="7" id="KW-0418">Kinase</keyword>
<dbReference type="InterPro" id="IPR036662">
    <property type="entry name" value="PTS_EIIA_man-typ_sf"/>
</dbReference>
<evidence type="ECO:0000313" key="8">
    <source>
        <dbReference type="Proteomes" id="UP001243623"/>
    </source>
</evidence>
<reference evidence="7" key="1">
    <citation type="submission" date="2023-03" db="EMBL/GenBank/DDBJ databases">
        <title>Selenobaculum gbiensis gen. nov. sp. nov., a new bacterium isolated from the gut microbiota of IBD patient.</title>
        <authorList>
            <person name="Yeo S."/>
            <person name="Park H."/>
            <person name="Huh C.S."/>
        </authorList>
    </citation>
    <scope>NUCLEOTIDE SEQUENCE</scope>
    <source>
        <strain evidence="7">ICN-92133</strain>
    </source>
</reference>
<dbReference type="InterPro" id="IPR039643">
    <property type="entry name" value="DhaM"/>
</dbReference>
<dbReference type="GO" id="GO:0019563">
    <property type="term" value="P:glycerol catabolic process"/>
    <property type="evidence" value="ECO:0007669"/>
    <property type="project" value="InterPro"/>
</dbReference>
<dbReference type="Gene3D" id="3.40.50.510">
    <property type="entry name" value="Phosphotransferase system, mannose-type IIA component"/>
    <property type="match status" value="1"/>
</dbReference>
<evidence type="ECO:0000313" key="7">
    <source>
        <dbReference type="EMBL" id="WIW70579.1"/>
    </source>
</evidence>
<dbReference type="RefSeq" id="WP_147669556.1">
    <property type="nucleotide sequence ID" value="NZ_CP120678.1"/>
</dbReference>
<evidence type="ECO:0000259" key="6">
    <source>
        <dbReference type="PROSITE" id="PS51096"/>
    </source>
</evidence>
<sequence>MVGIVIVSHSAKVAEGIKEMAMQMSRPEQKIIAAGGMEDGGIGTDAMKIQAAIEAADDGSGVLVLVDLGSAVLSTDVALELVDEELKERVKVADTPILEGAISAAVEASLGSPLDTVVATAEGARKLQKL</sequence>
<dbReference type="InterPro" id="IPR004701">
    <property type="entry name" value="PTS_EIIA_man-typ"/>
</dbReference>
<dbReference type="PANTHER" id="PTHR38594:SF1">
    <property type="entry name" value="PEP-DEPENDENT DIHYDROXYACETONE KINASE, PHOSPHORYL DONOR SUBUNIT DHAM"/>
    <property type="match status" value="1"/>
</dbReference>
<feature type="domain" description="PTS EIIA type-4" evidence="6">
    <location>
        <begin position="1"/>
        <end position="130"/>
    </location>
</feature>
<dbReference type="GO" id="GO:0016020">
    <property type="term" value="C:membrane"/>
    <property type="evidence" value="ECO:0007669"/>
    <property type="project" value="InterPro"/>
</dbReference>